<keyword evidence="1" id="KW-0472">Membrane</keyword>
<protein>
    <submittedName>
        <fullName evidence="2">Uncharacterized protein</fullName>
    </submittedName>
</protein>
<dbReference type="AlphaFoldDB" id="A0A9Y2JUY0"/>
<dbReference type="Proteomes" id="UP001239397">
    <property type="component" value="Chromosome"/>
</dbReference>
<dbReference type="EMBL" id="CP127295">
    <property type="protein sequence ID" value="WIY05105.1"/>
    <property type="molecule type" value="Genomic_DNA"/>
</dbReference>
<accession>A0A9Y2JUY0</accession>
<keyword evidence="3" id="KW-1185">Reference proteome</keyword>
<gene>
    <name evidence="2" type="ORF">QRX60_15145</name>
</gene>
<dbReference type="KEGG" id="amog:QRX60_15145"/>
<feature type="transmembrane region" description="Helical" evidence="1">
    <location>
        <begin position="286"/>
        <end position="304"/>
    </location>
</feature>
<evidence type="ECO:0000313" key="2">
    <source>
        <dbReference type="EMBL" id="WIY05105.1"/>
    </source>
</evidence>
<sequence>MSAELFFKLVSIAIVAGYVVVVRKARLPRAQEFLLLALALASPVFFLQLYLGLETASFALLIAWLYGMLHRRGKLGPLGFVVAAALAVSRPEGIVFSGVAIAWALLIDRRDKATWRGAVFVLGGWVAYWCLRWWYFGQFFPNTYYKKTTDHIPALQKLADLSLAIAPLLVPVLMGIAICVAWYRRTAATRTSSLADLLRDAVPLLLSVVAAFVVLGVYRPSNLVMDPGHRFYWQLLFPVALVALSRPITRSAGGNDGSDSQRRNLTLLGLALATVTALVWDLAQPTNAIVVGAGIVAAAVVVGVSRRTHVAVLAAAVGLATVVGFGQPRDLLSQLAYRYRLESAHQALGAAVAATKLPPGAIVVGDVGVFPYQVGNQVIDISGLGTVEAAHGTLDAGFLDRSNVKLVVLISSGPDPDEVRSIDLSGVAYDWVTAKGPSFVAGSGPVFASKYHLNYWMSKDWADAGLQQKFEAAYRASVPNEASDAVILRRHLADFPFLSGMG</sequence>
<organism evidence="2 3">
    <name type="scientific">Amycolatopsis mongoliensis</name>
    <dbReference type="NCBI Taxonomy" id="715475"/>
    <lineage>
        <taxon>Bacteria</taxon>
        <taxon>Bacillati</taxon>
        <taxon>Actinomycetota</taxon>
        <taxon>Actinomycetes</taxon>
        <taxon>Pseudonocardiales</taxon>
        <taxon>Pseudonocardiaceae</taxon>
        <taxon>Amycolatopsis</taxon>
    </lineage>
</organism>
<evidence type="ECO:0000256" key="1">
    <source>
        <dbReference type="SAM" id="Phobius"/>
    </source>
</evidence>
<feature type="transmembrane region" description="Helical" evidence="1">
    <location>
        <begin position="202"/>
        <end position="219"/>
    </location>
</feature>
<feature type="transmembrane region" description="Helical" evidence="1">
    <location>
        <begin position="6"/>
        <end position="22"/>
    </location>
</feature>
<feature type="transmembrane region" description="Helical" evidence="1">
    <location>
        <begin position="78"/>
        <end position="106"/>
    </location>
</feature>
<evidence type="ECO:0000313" key="3">
    <source>
        <dbReference type="Proteomes" id="UP001239397"/>
    </source>
</evidence>
<feature type="transmembrane region" description="Helical" evidence="1">
    <location>
        <begin position="261"/>
        <end position="280"/>
    </location>
</feature>
<feature type="transmembrane region" description="Helical" evidence="1">
    <location>
        <begin position="118"/>
        <end position="136"/>
    </location>
</feature>
<keyword evidence="1" id="KW-0812">Transmembrane</keyword>
<feature type="transmembrane region" description="Helical" evidence="1">
    <location>
        <begin position="34"/>
        <end position="66"/>
    </location>
</feature>
<keyword evidence="1" id="KW-1133">Transmembrane helix</keyword>
<reference evidence="2 3" key="1">
    <citation type="submission" date="2023-06" db="EMBL/GenBank/DDBJ databases">
        <authorList>
            <person name="Oyuntsetseg B."/>
            <person name="Kim S.B."/>
        </authorList>
    </citation>
    <scope>NUCLEOTIDE SEQUENCE [LARGE SCALE GENOMIC DNA]</scope>
    <source>
        <strain evidence="2 3">4-36</strain>
    </source>
</reference>
<name>A0A9Y2JUY0_9PSEU</name>
<dbReference type="RefSeq" id="WP_286001407.1">
    <property type="nucleotide sequence ID" value="NZ_CP127295.1"/>
</dbReference>
<proteinExistence type="predicted"/>
<feature type="transmembrane region" description="Helical" evidence="1">
    <location>
        <begin position="161"/>
        <end position="182"/>
    </location>
</feature>
<feature type="transmembrane region" description="Helical" evidence="1">
    <location>
        <begin position="311"/>
        <end position="328"/>
    </location>
</feature>
<feature type="transmembrane region" description="Helical" evidence="1">
    <location>
        <begin position="231"/>
        <end position="249"/>
    </location>
</feature>